<organism evidence="4 5">
    <name type="scientific">Roseateles subflavus</name>
    <dbReference type="NCBI Taxonomy" id="3053353"/>
    <lineage>
        <taxon>Bacteria</taxon>
        <taxon>Pseudomonadati</taxon>
        <taxon>Pseudomonadota</taxon>
        <taxon>Betaproteobacteria</taxon>
        <taxon>Burkholderiales</taxon>
        <taxon>Sphaerotilaceae</taxon>
        <taxon>Roseateles</taxon>
    </lineage>
</organism>
<accession>A0ABT7LL42</accession>
<dbReference type="PRINTS" id="PR00145">
    <property type="entry name" value="ARGSUCLYASE"/>
</dbReference>
<dbReference type="EC" id="4.2.1.2" evidence="4"/>
<comment type="caution">
    <text evidence="4">The sequence shown here is derived from an EMBL/GenBank/DDBJ whole genome shotgun (WGS) entry which is preliminary data.</text>
</comment>
<dbReference type="Proteomes" id="UP001238603">
    <property type="component" value="Unassembled WGS sequence"/>
</dbReference>
<dbReference type="Gene3D" id="1.10.40.30">
    <property type="entry name" value="Fumarase/aspartase (C-terminal domain)"/>
    <property type="match status" value="1"/>
</dbReference>
<feature type="domain" description="Fumarate lyase N-terminal" evidence="2">
    <location>
        <begin position="22"/>
        <end position="349"/>
    </location>
</feature>
<dbReference type="Pfam" id="PF10415">
    <property type="entry name" value="FumaraseC_C"/>
    <property type="match status" value="1"/>
</dbReference>
<dbReference type="InterPro" id="IPR000362">
    <property type="entry name" value="Fumarate_lyase_fam"/>
</dbReference>
<proteinExistence type="predicted"/>
<dbReference type="PRINTS" id="PR00149">
    <property type="entry name" value="FUMRATELYASE"/>
</dbReference>
<dbReference type="Pfam" id="PF00206">
    <property type="entry name" value="Lyase_1"/>
    <property type="match status" value="1"/>
</dbReference>
<dbReference type="SUPFAM" id="SSF48557">
    <property type="entry name" value="L-aspartase-like"/>
    <property type="match status" value="1"/>
</dbReference>
<evidence type="ECO:0000313" key="5">
    <source>
        <dbReference type="Proteomes" id="UP001238603"/>
    </source>
</evidence>
<evidence type="ECO:0000313" key="4">
    <source>
        <dbReference type="EMBL" id="MDL5033558.1"/>
    </source>
</evidence>
<keyword evidence="1 4" id="KW-0456">Lyase</keyword>
<evidence type="ECO:0000259" key="2">
    <source>
        <dbReference type="Pfam" id="PF00206"/>
    </source>
</evidence>
<evidence type="ECO:0000256" key="1">
    <source>
        <dbReference type="ARBA" id="ARBA00023239"/>
    </source>
</evidence>
<gene>
    <name evidence="4" type="ORF">QRD43_16710</name>
</gene>
<dbReference type="InterPro" id="IPR051546">
    <property type="entry name" value="Aspartate_Ammonia-Lyase"/>
</dbReference>
<dbReference type="Gene3D" id="1.10.275.10">
    <property type="entry name" value="Fumarase/aspartase (N-terminal domain)"/>
    <property type="match status" value="1"/>
</dbReference>
<dbReference type="InterPro" id="IPR018951">
    <property type="entry name" value="Fumarase_C_C"/>
</dbReference>
<protein>
    <submittedName>
        <fullName evidence="4">Class II fumarate hydratase</fullName>
        <ecNumber evidence="4">4.2.1.2</ecNumber>
    </submittedName>
</protein>
<evidence type="ECO:0000259" key="3">
    <source>
        <dbReference type="Pfam" id="PF10415"/>
    </source>
</evidence>
<name>A0ABT7LL42_9BURK</name>
<dbReference type="InterPro" id="IPR020557">
    <property type="entry name" value="Fumarate_lyase_CS"/>
</dbReference>
<dbReference type="GO" id="GO:0004333">
    <property type="term" value="F:fumarate hydratase activity"/>
    <property type="evidence" value="ECO:0007669"/>
    <property type="project" value="UniProtKB-EC"/>
</dbReference>
<dbReference type="Gene3D" id="1.20.200.10">
    <property type="entry name" value="Fumarase/aspartase (Central domain)"/>
    <property type="match status" value="1"/>
</dbReference>
<sequence length="470" mass="49349">MSALPPRPPGAPLVRLEHDAMGAVEVPAQALYGAETQRAVQNFPLSGRRLPVAFIRALLMIKGAAAAANGGLEVLPAALAVAIEEACDEALSQADEALMVQFPVDVFQTGSGTSTHMNANEVVATLASRRAGHAVHPNDHVNAGQSSNDVIPSALRLAAALALKKSLLPALVHLRNTVLAKAPQVHDELKTGRTHLMDALPVRFSQVLEAWAFQLRSAERHLRQVLPALQSLPLGGTAVGTGVNAHPAMAAEACRLLTRRTGLVLQPSPRPMALMSAQDDIVAASGALKVLAVTLMKIANDLRWMNSGPIAGLGEIELEPLQPGSSIMPGKVNPVVPEAVAMVAAQVMGHDTTLTIAGQSGSFELNTMLPLMTATLQDSIGLLSHAMPLLADKAIAGFRVNGEHLRRMLAHQPMLATALNPLVGYARATAIARQAWAEGRTVLDVAASTTDLPESLLRELLDPVHLAGDA</sequence>
<dbReference type="EMBL" id="JASVDS010000004">
    <property type="protein sequence ID" value="MDL5033558.1"/>
    <property type="molecule type" value="Genomic_DNA"/>
</dbReference>
<dbReference type="PANTHER" id="PTHR42696">
    <property type="entry name" value="ASPARTATE AMMONIA-LYASE"/>
    <property type="match status" value="1"/>
</dbReference>
<dbReference type="PANTHER" id="PTHR42696:SF2">
    <property type="entry name" value="ASPARTATE AMMONIA-LYASE"/>
    <property type="match status" value="1"/>
</dbReference>
<dbReference type="InterPro" id="IPR024083">
    <property type="entry name" value="Fumarase/histidase_N"/>
</dbReference>
<dbReference type="PROSITE" id="PS00163">
    <property type="entry name" value="FUMARATE_LYASES"/>
    <property type="match status" value="1"/>
</dbReference>
<dbReference type="InterPro" id="IPR008948">
    <property type="entry name" value="L-Aspartase-like"/>
</dbReference>
<dbReference type="InterPro" id="IPR022761">
    <property type="entry name" value="Fumarate_lyase_N"/>
</dbReference>
<keyword evidence="5" id="KW-1185">Reference proteome</keyword>
<feature type="domain" description="Fumarase C C-terminal" evidence="3">
    <location>
        <begin position="415"/>
        <end position="467"/>
    </location>
</feature>
<reference evidence="4 5" key="1">
    <citation type="submission" date="2023-06" db="EMBL/GenBank/DDBJ databases">
        <title>Pelomonas sp. APW6 16S ribosomal RNA gene genome sequencing and assembly.</title>
        <authorList>
            <person name="Woo H."/>
        </authorList>
    </citation>
    <scope>NUCLEOTIDE SEQUENCE [LARGE SCALE GENOMIC DNA]</scope>
    <source>
        <strain evidence="4 5">APW6</strain>
    </source>
</reference>
<dbReference type="RefSeq" id="WP_285983628.1">
    <property type="nucleotide sequence ID" value="NZ_JASVDS010000004.1"/>
</dbReference>